<dbReference type="Pfam" id="PF00400">
    <property type="entry name" value="WD40"/>
    <property type="match status" value="2"/>
</dbReference>
<evidence type="ECO:0000256" key="1">
    <source>
        <dbReference type="ARBA" id="ARBA00022574"/>
    </source>
</evidence>
<keyword evidence="5" id="KW-1185">Reference proteome</keyword>
<dbReference type="InterPro" id="IPR045139">
    <property type="entry name" value="Aladin"/>
</dbReference>
<dbReference type="PANTHER" id="PTHR14494">
    <property type="entry name" value="ALADIN/ADRACALIN/AAAS"/>
    <property type="match status" value="1"/>
</dbReference>
<reference evidence="4" key="1">
    <citation type="submission" date="2022-07" db="EMBL/GenBank/DDBJ databases">
        <title>Phylogenomic reconstructions and comparative analyses of Kickxellomycotina fungi.</title>
        <authorList>
            <person name="Reynolds N.K."/>
            <person name="Stajich J.E."/>
            <person name="Barry K."/>
            <person name="Grigoriev I.V."/>
            <person name="Crous P."/>
            <person name="Smith M.E."/>
        </authorList>
    </citation>
    <scope>NUCLEOTIDE SEQUENCE</scope>
    <source>
        <strain evidence="4">NBRC 105414</strain>
    </source>
</reference>
<feature type="region of interest" description="Disordered" evidence="3">
    <location>
        <begin position="281"/>
        <end position="302"/>
    </location>
</feature>
<protein>
    <recommendedName>
        <fullName evidence="6">WD40 repeat-like protein</fullName>
    </recommendedName>
</protein>
<dbReference type="Proteomes" id="UP001140217">
    <property type="component" value="Unassembled WGS sequence"/>
</dbReference>
<evidence type="ECO:0000313" key="4">
    <source>
        <dbReference type="EMBL" id="KAJ2778658.1"/>
    </source>
</evidence>
<keyword evidence="1" id="KW-0853">WD repeat</keyword>
<dbReference type="OrthoDB" id="10251741at2759"/>
<evidence type="ECO:0000256" key="2">
    <source>
        <dbReference type="ARBA" id="ARBA00022737"/>
    </source>
</evidence>
<feature type="compositionally biased region" description="Basic and acidic residues" evidence="3">
    <location>
        <begin position="284"/>
        <end position="301"/>
    </location>
</feature>
<evidence type="ECO:0008006" key="6">
    <source>
        <dbReference type="Google" id="ProtNLM"/>
    </source>
</evidence>
<evidence type="ECO:0000313" key="5">
    <source>
        <dbReference type="Proteomes" id="UP001140217"/>
    </source>
</evidence>
<dbReference type="InterPro" id="IPR001680">
    <property type="entry name" value="WD40_rpt"/>
</dbReference>
<dbReference type="InterPro" id="IPR019775">
    <property type="entry name" value="WD40_repeat_CS"/>
</dbReference>
<sequence length="592" mass="62889">MSAPRPFTFEERGIRPPPPEAVTVGEADLALVQLRSGGDVELLRYVRGGGIAFPHIMVPESLQLRGSGATDGSAASIFRRDEQQEKDAADAGPALPAVIAYALWLWNANTHIPNHINQLQTRALLLAESWLPAPLAQIVFGQVPGTASAAKASAREAEEAAGQRDMLAKTDGPVSCVAWHPHRSLVAIAHRATDCVLLYDLAGDAWCTSILQSPGMRGITSMAWQPNCGYTLAVGCAIGVCLWSLVPRPAEPSPASAAGGSRAPTLGETRFSPHMAVLAYPPSKDADGFQKTQRPGDDRAGLRRSAASVSALSFSSSGQWLVAGHQTHGHLTVWDVALGTATPLKRSGSSSRSATLQVGFSPDDRYLLSTHANRQLRLWETENWTSRVWSDFGSHVVQFAWSPDSRSVFFAAAGSPDIFALVLYRAPPSLDAEVALVTSFVAHTAAATDGSDDSELIRVGGAIKLLALDPKGQRLVVGFDNDSSSADISLLAVYMVSTDVLFRAGGDSSALMPLGYIRGPNWGKQRQPAEGAPAAPALKTTDRPAKKKRVRVGSPTPSWAGFSPNFEPGALLTVAWANGKISLVPMLFRCGR</sequence>
<keyword evidence="2" id="KW-0677">Repeat</keyword>
<dbReference type="SMART" id="SM00320">
    <property type="entry name" value="WD40"/>
    <property type="match status" value="4"/>
</dbReference>
<evidence type="ECO:0000256" key="3">
    <source>
        <dbReference type="SAM" id="MobiDB-lite"/>
    </source>
</evidence>
<gene>
    <name evidence="4" type="ORF">H4R18_004472</name>
</gene>
<dbReference type="AlphaFoldDB" id="A0A9W8H8Y2"/>
<comment type="caution">
    <text evidence="4">The sequence shown here is derived from an EMBL/GenBank/DDBJ whole genome shotgun (WGS) entry which is preliminary data.</text>
</comment>
<name>A0A9W8H8Y2_9FUNG</name>
<dbReference type="GO" id="GO:0006913">
    <property type="term" value="P:nucleocytoplasmic transport"/>
    <property type="evidence" value="ECO:0007669"/>
    <property type="project" value="TreeGrafter"/>
</dbReference>
<feature type="region of interest" description="Disordered" evidence="3">
    <location>
        <begin position="523"/>
        <end position="556"/>
    </location>
</feature>
<dbReference type="SUPFAM" id="SSF82171">
    <property type="entry name" value="DPP6 N-terminal domain-like"/>
    <property type="match status" value="1"/>
</dbReference>
<dbReference type="GO" id="GO:0005643">
    <property type="term" value="C:nuclear pore"/>
    <property type="evidence" value="ECO:0007669"/>
    <property type="project" value="TreeGrafter"/>
</dbReference>
<accession>A0A9W8H8Y2</accession>
<dbReference type="EMBL" id="JANBUL010000217">
    <property type="protein sequence ID" value="KAJ2778658.1"/>
    <property type="molecule type" value="Genomic_DNA"/>
</dbReference>
<organism evidence="4 5">
    <name type="scientific">Coemansia javaensis</name>
    <dbReference type="NCBI Taxonomy" id="2761396"/>
    <lineage>
        <taxon>Eukaryota</taxon>
        <taxon>Fungi</taxon>
        <taxon>Fungi incertae sedis</taxon>
        <taxon>Zoopagomycota</taxon>
        <taxon>Kickxellomycotina</taxon>
        <taxon>Kickxellomycetes</taxon>
        <taxon>Kickxellales</taxon>
        <taxon>Kickxellaceae</taxon>
        <taxon>Coemansia</taxon>
    </lineage>
</organism>
<dbReference type="Gene3D" id="2.130.10.10">
    <property type="entry name" value="YVTN repeat-like/Quinoprotein amine dehydrogenase"/>
    <property type="match status" value="2"/>
</dbReference>
<dbReference type="PANTHER" id="PTHR14494:SF0">
    <property type="entry name" value="ALADIN"/>
    <property type="match status" value="1"/>
</dbReference>
<proteinExistence type="predicted"/>
<dbReference type="InterPro" id="IPR015943">
    <property type="entry name" value="WD40/YVTN_repeat-like_dom_sf"/>
</dbReference>
<dbReference type="PROSITE" id="PS00678">
    <property type="entry name" value="WD_REPEATS_1"/>
    <property type="match status" value="1"/>
</dbReference>